<gene>
    <name evidence="9" type="primary">gntP</name>
    <name evidence="9" type="ORF">J5227_07025</name>
</gene>
<feature type="transmembrane region" description="Helical" evidence="8">
    <location>
        <begin position="228"/>
        <end position="248"/>
    </location>
</feature>
<dbReference type="GO" id="GO:0005886">
    <property type="term" value="C:plasma membrane"/>
    <property type="evidence" value="ECO:0007669"/>
    <property type="project" value="UniProtKB-SubCell"/>
</dbReference>
<dbReference type="Pfam" id="PF02447">
    <property type="entry name" value="GntP_permease"/>
    <property type="match status" value="1"/>
</dbReference>
<feature type="transmembrane region" description="Helical" evidence="8">
    <location>
        <begin position="134"/>
        <end position="154"/>
    </location>
</feature>
<dbReference type="PANTHER" id="PTHR30354:SF22">
    <property type="entry name" value="HIGH-AFFINITY GLUCONATE TRANSPORTER"/>
    <property type="match status" value="1"/>
</dbReference>
<evidence type="ECO:0000313" key="9">
    <source>
        <dbReference type="EMBL" id="MBO3794070.1"/>
    </source>
</evidence>
<name>A0A8I2B8S0_BACIU</name>
<dbReference type="AlphaFoldDB" id="A0A8I2B8S0"/>
<feature type="transmembrane region" description="Helical" evidence="8">
    <location>
        <begin position="174"/>
        <end position="193"/>
    </location>
</feature>
<evidence type="ECO:0000256" key="6">
    <source>
        <dbReference type="ARBA" id="ARBA00023136"/>
    </source>
</evidence>
<feature type="transmembrane region" description="Helical" evidence="8">
    <location>
        <begin position="309"/>
        <end position="327"/>
    </location>
</feature>
<evidence type="ECO:0000256" key="7">
    <source>
        <dbReference type="ARBA" id="ARBA00049663"/>
    </source>
</evidence>
<evidence type="ECO:0000256" key="2">
    <source>
        <dbReference type="ARBA" id="ARBA00022448"/>
    </source>
</evidence>
<feature type="transmembrane region" description="Helical" evidence="8">
    <location>
        <begin position="423"/>
        <end position="447"/>
    </location>
</feature>
<feature type="transmembrane region" description="Helical" evidence="8">
    <location>
        <begin position="29"/>
        <end position="47"/>
    </location>
</feature>
<keyword evidence="5 8" id="KW-1133">Transmembrane helix</keyword>
<feature type="transmembrane region" description="Helical" evidence="8">
    <location>
        <begin position="96"/>
        <end position="122"/>
    </location>
</feature>
<comment type="similarity">
    <text evidence="7">Belongs to the GntP permease family.</text>
</comment>
<dbReference type="PIRSF" id="PIRSF002746">
    <property type="entry name" value="Gluconate_transporter"/>
    <property type="match status" value="1"/>
</dbReference>
<keyword evidence="3" id="KW-1003">Cell membrane</keyword>
<feature type="transmembrane region" description="Helical" evidence="8">
    <location>
        <begin position="54"/>
        <end position="76"/>
    </location>
</feature>
<dbReference type="PANTHER" id="PTHR30354">
    <property type="entry name" value="GNT FAMILY GLUCONATE TRANSPORTER"/>
    <property type="match status" value="1"/>
</dbReference>
<feature type="transmembrane region" description="Helical" evidence="8">
    <location>
        <begin position="384"/>
        <end position="403"/>
    </location>
</feature>
<evidence type="ECO:0000256" key="1">
    <source>
        <dbReference type="ARBA" id="ARBA00004651"/>
    </source>
</evidence>
<dbReference type="RefSeq" id="WP_208556197.1">
    <property type="nucleotide sequence ID" value="NZ_JAGFPW010000004.1"/>
</dbReference>
<dbReference type="Proteomes" id="UP000665181">
    <property type="component" value="Unassembled WGS sequence"/>
</dbReference>
<evidence type="ECO:0000256" key="3">
    <source>
        <dbReference type="ARBA" id="ARBA00022475"/>
    </source>
</evidence>
<sequence length="448" mass="46689">MPFIIVALGILALLFLIMGLKLNTFISLLVVSFGVALALGMPFDKVVSSIEAGIGGTLGHIALIFGLGAMLGKLIADSGGAQRIAMTLVNKFGEKNIQWAVVIASFIIGIALFFEVGLVLLIPIVFAISRELKISILFLGIPMVAALSVTHGFLPPHPGPTAIAGEYGANIGEVLLYGFIVAVPTVLIAGPLFTKFAKKIVPASFAKNGNIASLGTQKTFNLEETPGFGISVFTAMLPIIIMSVATIIDLLQETIGFADNGVLAFIRLIGNASTAMIISLLVAVYTMGIKRNIPVKTVMDSCSTAISQIGMMLLIIGGGGAFKQVLINGGVGDYVADLFKGTALSPIILAWLIAAILRISLGSATVAALSTTGLVIPLLGHSDVNLALVVLATGAGSVIASHVNDAGFWMFKEYFGLSMKETFATWTLLETIISVAGLGFILLLSLVV</sequence>
<dbReference type="InterPro" id="IPR003474">
    <property type="entry name" value="Glcn_transporter"/>
</dbReference>
<protein>
    <submittedName>
        <fullName evidence="9">Gluconate permease GntP</fullName>
    </submittedName>
</protein>
<evidence type="ECO:0000256" key="8">
    <source>
        <dbReference type="SAM" id="Phobius"/>
    </source>
</evidence>
<comment type="caution">
    <text evidence="9">The sequence shown here is derived from an EMBL/GenBank/DDBJ whole genome shotgun (WGS) entry which is preliminary data.</text>
</comment>
<dbReference type="EMBL" id="JAGFPW010000004">
    <property type="protein sequence ID" value="MBO3794070.1"/>
    <property type="molecule type" value="Genomic_DNA"/>
</dbReference>
<dbReference type="GO" id="GO:0015128">
    <property type="term" value="F:gluconate transmembrane transporter activity"/>
    <property type="evidence" value="ECO:0007669"/>
    <property type="project" value="InterPro"/>
</dbReference>
<accession>A0A8I2B8S0</accession>
<feature type="transmembrane region" description="Helical" evidence="8">
    <location>
        <begin position="268"/>
        <end position="288"/>
    </location>
</feature>
<comment type="subcellular location">
    <subcellularLocation>
        <location evidence="1">Cell membrane</location>
        <topology evidence="1">Multi-pass membrane protein</topology>
    </subcellularLocation>
</comment>
<evidence type="ECO:0000313" key="10">
    <source>
        <dbReference type="Proteomes" id="UP000665181"/>
    </source>
</evidence>
<keyword evidence="2" id="KW-0813">Transport</keyword>
<evidence type="ECO:0000256" key="5">
    <source>
        <dbReference type="ARBA" id="ARBA00022989"/>
    </source>
</evidence>
<proteinExistence type="inferred from homology"/>
<dbReference type="NCBIfam" id="TIGR00791">
    <property type="entry name" value="gntP"/>
    <property type="match status" value="1"/>
</dbReference>
<feature type="transmembrane region" description="Helical" evidence="8">
    <location>
        <begin position="347"/>
        <end position="372"/>
    </location>
</feature>
<evidence type="ECO:0000256" key="4">
    <source>
        <dbReference type="ARBA" id="ARBA00022692"/>
    </source>
</evidence>
<reference evidence="9" key="1">
    <citation type="submission" date="2021-03" db="EMBL/GenBank/DDBJ databases">
        <title>Isolation of Bacillus subtilis from fermented food sample.</title>
        <authorList>
            <person name="Lakshmanan V."/>
            <person name="Athira K."/>
            <person name="Rajagopal K."/>
        </authorList>
    </citation>
    <scope>NUCLEOTIDE SEQUENCE</scope>
    <source>
        <strain evidence="9">S1</strain>
    </source>
</reference>
<organism evidence="9 10">
    <name type="scientific">Bacillus subtilis</name>
    <dbReference type="NCBI Taxonomy" id="1423"/>
    <lineage>
        <taxon>Bacteria</taxon>
        <taxon>Bacillati</taxon>
        <taxon>Bacillota</taxon>
        <taxon>Bacilli</taxon>
        <taxon>Bacillales</taxon>
        <taxon>Bacillaceae</taxon>
        <taxon>Bacillus</taxon>
    </lineage>
</organism>
<keyword evidence="4 8" id="KW-0812">Transmembrane</keyword>
<keyword evidence="6 8" id="KW-0472">Membrane</keyword>